<evidence type="ECO:0000259" key="6">
    <source>
        <dbReference type="PROSITE" id="PS50011"/>
    </source>
</evidence>
<dbReference type="PANTHER" id="PTHR24348">
    <property type="entry name" value="SERINE/THREONINE-PROTEIN KINASE UNC-51-RELATED"/>
    <property type="match status" value="1"/>
</dbReference>
<comment type="subcellular location">
    <subcellularLocation>
        <location evidence="1">Preautophagosomal structure membrane</location>
        <topology evidence="1">Peripheral membrane protein</topology>
    </subcellularLocation>
</comment>
<feature type="region of interest" description="Disordered" evidence="5">
    <location>
        <begin position="950"/>
        <end position="977"/>
    </location>
</feature>
<evidence type="ECO:0000313" key="7">
    <source>
        <dbReference type="EMBL" id="KAK0714157.1"/>
    </source>
</evidence>
<dbReference type="InterPro" id="IPR045269">
    <property type="entry name" value="Atg1-like"/>
</dbReference>
<dbReference type="Gene3D" id="1.10.510.10">
    <property type="entry name" value="Transferase(Phosphotransferase) domain 1"/>
    <property type="match status" value="1"/>
</dbReference>
<organism evidence="7 8">
    <name type="scientific">Lasiosphaeria miniovina</name>
    <dbReference type="NCBI Taxonomy" id="1954250"/>
    <lineage>
        <taxon>Eukaryota</taxon>
        <taxon>Fungi</taxon>
        <taxon>Dikarya</taxon>
        <taxon>Ascomycota</taxon>
        <taxon>Pezizomycotina</taxon>
        <taxon>Sordariomycetes</taxon>
        <taxon>Sordariomycetidae</taxon>
        <taxon>Sordariales</taxon>
        <taxon>Lasiosphaeriaceae</taxon>
        <taxon>Lasiosphaeria</taxon>
    </lineage>
</organism>
<evidence type="ECO:0000256" key="2">
    <source>
        <dbReference type="ARBA" id="ARBA00022448"/>
    </source>
</evidence>
<dbReference type="GO" id="GO:0034045">
    <property type="term" value="C:phagophore assembly site membrane"/>
    <property type="evidence" value="ECO:0007669"/>
    <property type="project" value="UniProtKB-SubCell"/>
</dbReference>
<comment type="caution">
    <text evidence="7">The sequence shown here is derived from an EMBL/GenBank/DDBJ whole genome shotgun (WGS) entry which is preliminary data.</text>
</comment>
<dbReference type="InterPro" id="IPR008271">
    <property type="entry name" value="Ser/Thr_kinase_AS"/>
</dbReference>
<feature type="region of interest" description="Disordered" evidence="5">
    <location>
        <begin position="1080"/>
        <end position="1119"/>
    </location>
</feature>
<dbReference type="SMART" id="SM00220">
    <property type="entry name" value="S_TKc"/>
    <property type="match status" value="1"/>
</dbReference>
<name>A0AA40DUR2_9PEZI</name>
<dbReference type="SUPFAM" id="SSF56112">
    <property type="entry name" value="Protein kinase-like (PK-like)"/>
    <property type="match status" value="1"/>
</dbReference>
<dbReference type="PROSITE" id="PS50011">
    <property type="entry name" value="PROTEIN_KINASE_DOM"/>
    <property type="match status" value="1"/>
</dbReference>
<evidence type="ECO:0000256" key="1">
    <source>
        <dbReference type="ARBA" id="ARBA00004623"/>
    </source>
</evidence>
<dbReference type="RefSeq" id="XP_060295479.1">
    <property type="nucleotide sequence ID" value="XM_060447341.1"/>
</dbReference>
<dbReference type="PROSITE" id="PS00108">
    <property type="entry name" value="PROTEIN_KINASE_ST"/>
    <property type="match status" value="1"/>
</dbReference>
<feature type="region of interest" description="Disordered" evidence="5">
    <location>
        <begin position="522"/>
        <end position="612"/>
    </location>
</feature>
<evidence type="ECO:0000256" key="4">
    <source>
        <dbReference type="ARBA" id="ARBA00030237"/>
    </source>
</evidence>
<keyword evidence="8" id="KW-1185">Reference proteome</keyword>
<reference evidence="7" key="1">
    <citation type="submission" date="2023-06" db="EMBL/GenBank/DDBJ databases">
        <title>Genome-scale phylogeny and comparative genomics of the fungal order Sordariales.</title>
        <authorList>
            <consortium name="Lawrence Berkeley National Laboratory"/>
            <person name="Hensen N."/>
            <person name="Bonometti L."/>
            <person name="Westerberg I."/>
            <person name="Brannstrom I.O."/>
            <person name="Guillou S."/>
            <person name="Cros-Aarteil S."/>
            <person name="Calhoun S."/>
            <person name="Haridas S."/>
            <person name="Kuo A."/>
            <person name="Mondo S."/>
            <person name="Pangilinan J."/>
            <person name="Riley R."/>
            <person name="LaButti K."/>
            <person name="Andreopoulos B."/>
            <person name="Lipzen A."/>
            <person name="Chen C."/>
            <person name="Yanf M."/>
            <person name="Daum C."/>
            <person name="Ng V."/>
            <person name="Clum A."/>
            <person name="Steindorff A."/>
            <person name="Ohm R."/>
            <person name="Martin F."/>
            <person name="Silar P."/>
            <person name="Natvig D."/>
            <person name="Lalanne C."/>
            <person name="Gautier V."/>
            <person name="Ament-velasquez S.L."/>
            <person name="Kruys A."/>
            <person name="Hutchinson M.I."/>
            <person name="Powell A.J."/>
            <person name="Barry K."/>
            <person name="Miller A.N."/>
            <person name="Grigoriev I.V."/>
            <person name="Debuchy R."/>
            <person name="Gladieux P."/>
            <person name="Thoren M.H."/>
            <person name="Johannesson H."/>
        </authorList>
    </citation>
    <scope>NUCLEOTIDE SEQUENCE</scope>
    <source>
        <strain evidence="7">SMH2392-1A</strain>
    </source>
</reference>
<dbReference type="EMBL" id="JAUIRO010000005">
    <property type="protein sequence ID" value="KAK0714157.1"/>
    <property type="molecule type" value="Genomic_DNA"/>
</dbReference>
<accession>A0AA40DUR2</accession>
<feature type="region of interest" description="Disordered" evidence="5">
    <location>
        <begin position="332"/>
        <end position="477"/>
    </location>
</feature>
<keyword evidence="3" id="KW-0072">Autophagy</keyword>
<evidence type="ECO:0000256" key="3">
    <source>
        <dbReference type="ARBA" id="ARBA00023006"/>
    </source>
</evidence>
<dbReference type="GeneID" id="85330611"/>
<dbReference type="PANTHER" id="PTHR24348:SF68">
    <property type="entry name" value="SERINE_THREONINE-PROTEIN KINASE ATG1C"/>
    <property type="match status" value="1"/>
</dbReference>
<dbReference type="Pfam" id="PF00069">
    <property type="entry name" value="Pkinase"/>
    <property type="match status" value="1"/>
</dbReference>
<dbReference type="GO" id="GO:0004674">
    <property type="term" value="F:protein serine/threonine kinase activity"/>
    <property type="evidence" value="ECO:0007669"/>
    <property type="project" value="InterPro"/>
</dbReference>
<feature type="domain" description="Protein kinase" evidence="6">
    <location>
        <begin position="33"/>
        <end position="300"/>
    </location>
</feature>
<feature type="compositionally biased region" description="Polar residues" evidence="5">
    <location>
        <begin position="641"/>
        <end position="659"/>
    </location>
</feature>
<dbReference type="GO" id="GO:0005524">
    <property type="term" value="F:ATP binding"/>
    <property type="evidence" value="ECO:0007669"/>
    <property type="project" value="InterPro"/>
</dbReference>
<protein>
    <recommendedName>
        <fullName evidence="4">Autophagy-related protein 1</fullName>
    </recommendedName>
</protein>
<dbReference type="InterPro" id="IPR000719">
    <property type="entry name" value="Prot_kinase_dom"/>
</dbReference>
<keyword evidence="2" id="KW-0813">Transport</keyword>
<feature type="compositionally biased region" description="Basic and acidic residues" evidence="5">
    <location>
        <begin position="1086"/>
        <end position="1101"/>
    </location>
</feature>
<dbReference type="InterPro" id="IPR011009">
    <property type="entry name" value="Kinase-like_dom_sf"/>
</dbReference>
<dbReference type="GO" id="GO:0006914">
    <property type="term" value="P:autophagy"/>
    <property type="evidence" value="ECO:0007669"/>
    <property type="project" value="UniProtKB-KW"/>
</dbReference>
<gene>
    <name evidence="7" type="ORF">B0T26DRAFT_813800</name>
</gene>
<dbReference type="AlphaFoldDB" id="A0AA40DUR2"/>
<dbReference type="GO" id="GO:0010506">
    <property type="term" value="P:regulation of autophagy"/>
    <property type="evidence" value="ECO:0007669"/>
    <property type="project" value="InterPro"/>
</dbReference>
<feature type="region of interest" description="Disordered" evidence="5">
    <location>
        <begin position="630"/>
        <end position="659"/>
    </location>
</feature>
<proteinExistence type="predicted"/>
<evidence type="ECO:0000313" key="8">
    <source>
        <dbReference type="Proteomes" id="UP001172101"/>
    </source>
</evidence>
<feature type="compositionally biased region" description="Basic and acidic residues" evidence="5">
    <location>
        <begin position="388"/>
        <end position="419"/>
    </location>
</feature>
<feature type="compositionally biased region" description="Basic and acidic residues" evidence="5">
    <location>
        <begin position="460"/>
        <end position="471"/>
    </location>
</feature>
<dbReference type="Proteomes" id="UP001172101">
    <property type="component" value="Unassembled WGS sequence"/>
</dbReference>
<feature type="compositionally biased region" description="Polar residues" evidence="5">
    <location>
        <begin position="1102"/>
        <end position="1119"/>
    </location>
</feature>
<feature type="compositionally biased region" description="Acidic residues" evidence="5">
    <location>
        <begin position="961"/>
        <end position="970"/>
    </location>
</feature>
<sequence>MPPSNPFVSGLVRDSKIDTEVLGTCTKHVFYDSGPSAKERRGAYGTVYLERFDHQQVKRLRAVKEVKKRVVPGEELDYIRELEAIVKFSNPKYAHCFVRSDGWFELDDSVFITMEYLENGDLQKHLMKPLPESEARQITAQVREGLEYMHDNGFVHRDLKPGNIMVVTCRPEWFVKIADFGISKRRQQDVTTLHTMQRGTFGFAAPEALGFSKDGSVGSYTFSVDMWSLGAVAYKILTSTIAFENVFELFSYGFGIKSFPLKPLEEHGVSQSGQDFMIKLMSPAPESRPSASEAANLEWMSMTFGSVPVDSSQDPDSVATNLLAVDQTMASEASKGWTIDSTDNFPETPTIRRGPAPSVQSVVDEEADGQDSEKFEEEYDTVEEDSNNVEKDSDNAEKGPDKVEEDSQKVVEEESDTIKPSHMTVQYRRPSFEEEDSGNLKPPHMRVQYRPPSVEDEDSEKVKEEEPDTTKPPHIPVRYQPASVEDCVDESLVAQDPRGTSVSSYLMVPAALDFEQKLNLPRAFNPVPRGDLDQIRANPEDSDNLCEEIVITSEEAATAQKYPRPDPRGYSSTSPGQDEKPMTPVRTSSVRSGHGSSSDNAPPPADAARGSYPSRIYGHEALGKQDQRFYSPESHGEYDSPSHQNRSQPSGQSPTGSKNTVNDEAARIIISCNNCGLIHDRLKGPIEYIETCRHYLCHSCLLQKFALSLVSPKFMPPRCSCDGEISLEKAMRRIIVHPKLNEIWARIKTVRDYWRGNGDVELSCACGHNLDRSSPTVTVEKPTVWKSQVNCSSCSTLSVRMDKDGNRGVGHVKRTVYCLFCSKAIDGHQHQCRKLILRLLDSLMPYTVGERKLIVDARRLLEESINTDPHFGPPSSQYQTILQAGGVGRARDAQPEIKGPRRTDTTFQDSAPRPEFKVHRIVEKTFEDAAPRPETNIRTREIKITETNDFEDSDFGSTLSDESEFSEDSEGSLGSDVSFEDSAQDFAYYGTSDGELENTHSAVCRYCGVLHVSSDPIIPILYLNCSRCSPIRCLWCGGMKCFCSCAIPRGQRERNMRGSGDSEGAPRKGRSIYALMDGEFGSNAPKRMEDNPVPRHQENHLSFETYTAAPPQSRSSGFY</sequence>
<evidence type="ECO:0000256" key="5">
    <source>
        <dbReference type="SAM" id="MobiDB-lite"/>
    </source>
</evidence>
<feature type="compositionally biased region" description="Low complexity" evidence="5">
    <location>
        <begin position="585"/>
        <end position="600"/>
    </location>
</feature>
<feature type="compositionally biased region" description="Acidic residues" evidence="5">
    <location>
        <begin position="363"/>
        <end position="387"/>
    </location>
</feature>